<sequence>MWCLAEQGWIATRPNIEVSMKQGIHPKYEQVTASCSCGNVIKINSTVGHDLNLDVCGECHPFYTGKQRDVASGGRVDRFNKRFSVPGAKK</sequence>
<feature type="binding site" evidence="11">
    <location>
        <position position="35"/>
    </location>
    <ligand>
        <name>Zn(2+)</name>
        <dbReference type="ChEBI" id="CHEBI:29105"/>
    </ligand>
</feature>
<comment type="caution">
    <text evidence="12">The sequence shown here is derived from an EMBL/GenBank/DDBJ whole genome shotgun (WGS) entry which is preliminary data.</text>
</comment>
<protein>
    <recommendedName>
        <fullName evidence="10 11">Large ribosomal subunit protein bL31</fullName>
    </recommendedName>
</protein>
<evidence type="ECO:0000256" key="5">
    <source>
        <dbReference type="ARBA" id="ARBA00022730"/>
    </source>
</evidence>
<evidence type="ECO:0000313" key="12">
    <source>
        <dbReference type="EMBL" id="EDR34550.1"/>
    </source>
</evidence>
<keyword evidence="8 11" id="KW-0689">Ribosomal protein</keyword>
<evidence type="ECO:0000256" key="6">
    <source>
        <dbReference type="ARBA" id="ARBA00022833"/>
    </source>
</evidence>
<dbReference type="Gene3D" id="4.10.830.30">
    <property type="entry name" value="Ribosomal protein L31"/>
    <property type="match status" value="1"/>
</dbReference>
<evidence type="ECO:0000256" key="4">
    <source>
        <dbReference type="ARBA" id="ARBA00022723"/>
    </source>
</evidence>
<dbReference type="Proteomes" id="UP000004430">
    <property type="component" value="Unassembled WGS sequence"/>
</dbReference>
<keyword evidence="9 11" id="KW-0687">Ribonucleoprotein</keyword>
<dbReference type="GO" id="GO:0046872">
    <property type="term" value="F:metal ion binding"/>
    <property type="evidence" value="ECO:0007669"/>
    <property type="project" value="UniProtKB-KW"/>
</dbReference>
<evidence type="ECO:0000313" key="13">
    <source>
        <dbReference type="Proteomes" id="UP000004430"/>
    </source>
</evidence>
<evidence type="ECO:0000256" key="3">
    <source>
        <dbReference type="ARBA" id="ARBA00011838"/>
    </source>
</evidence>
<keyword evidence="5 11" id="KW-0699">rRNA-binding</keyword>
<comment type="function">
    <text evidence="1 11">Binds the 23S rRNA.</text>
</comment>
<dbReference type="GO" id="GO:1990904">
    <property type="term" value="C:ribonucleoprotein complex"/>
    <property type="evidence" value="ECO:0007669"/>
    <property type="project" value="UniProtKB-KW"/>
</dbReference>
<dbReference type="NCBIfam" id="NF000612">
    <property type="entry name" value="PRK00019.1"/>
    <property type="match status" value="1"/>
</dbReference>
<dbReference type="PANTHER" id="PTHR33280">
    <property type="entry name" value="50S RIBOSOMAL PROTEIN L31, CHLOROPLASTIC"/>
    <property type="match status" value="1"/>
</dbReference>
<dbReference type="PROSITE" id="PS01143">
    <property type="entry name" value="RIBOSOMAL_L31"/>
    <property type="match status" value="1"/>
</dbReference>
<keyword evidence="7 11" id="KW-0694">RNA-binding</keyword>
<dbReference type="GO" id="GO:0005840">
    <property type="term" value="C:ribosome"/>
    <property type="evidence" value="ECO:0007669"/>
    <property type="project" value="UniProtKB-KW"/>
</dbReference>
<dbReference type="FunFam" id="4.10.830.30:FF:000001">
    <property type="entry name" value="50S ribosomal protein L31"/>
    <property type="match status" value="1"/>
</dbReference>
<evidence type="ECO:0000256" key="11">
    <source>
        <dbReference type="HAMAP-Rule" id="MF_00501"/>
    </source>
</evidence>
<evidence type="ECO:0000256" key="2">
    <source>
        <dbReference type="ARBA" id="ARBA00009296"/>
    </source>
</evidence>
<dbReference type="InterPro" id="IPR002150">
    <property type="entry name" value="Ribosomal_bL31"/>
</dbReference>
<keyword evidence="4 11" id="KW-0479">Metal-binding</keyword>
<reference evidence="12 13" key="1">
    <citation type="submission" date="2008-01" db="EMBL/GenBank/DDBJ databases">
        <title>Yersinia pestis Strain IP275 project at JCVI/TIGR.</title>
        <authorList>
            <person name="Ravel J."/>
            <person name="Eppinger M."/>
            <person name="Fricke W.F."/>
            <person name="Rosovitz M."/>
            <person name="Lindler L.E."/>
            <person name="Bearden S."/>
            <person name="Shriefer M."/>
        </authorList>
    </citation>
    <scope>NUCLEOTIDE SEQUENCE [LARGE SCALE GENOMIC DNA]</scope>
    <source>
        <strain evidence="12 13">IP275</strain>
    </source>
</reference>
<gene>
    <name evidence="11 12" type="primary">rpmE</name>
    <name evidence="12" type="ORF">YPIP275_4894</name>
</gene>
<name>A0AAV3BKN5_YERPE</name>
<evidence type="ECO:0000256" key="8">
    <source>
        <dbReference type="ARBA" id="ARBA00022980"/>
    </source>
</evidence>
<evidence type="ECO:0000256" key="1">
    <source>
        <dbReference type="ARBA" id="ARBA00003795"/>
    </source>
</evidence>
<comment type="similarity">
    <text evidence="2 11">Belongs to the bacterial ribosomal protein bL31 family. Type A subfamily.</text>
</comment>
<comment type="subunit">
    <text evidence="3 11">Part of the 50S ribosomal subunit.</text>
</comment>
<feature type="binding site" evidence="11">
    <location>
        <position position="59"/>
    </location>
    <ligand>
        <name>Zn(2+)</name>
        <dbReference type="ChEBI" id="CHEBI:29105"/>
    </ligand>
</feature>
<feature type="binding site" evidence="11">
    <location>
        <position position="56"/>
    </location>
    <ligand>
        <name>Zn(2+)</name>
        <dbReference type="ChEBI" id="CHEBI:29105"/>
    </ligand>
</feature>
<evidence type="ECO:0000256" key="10">
    <source>
        <dbReference type="ARBA" id="ARBA00035687"/>
    </source>
</evidence>
<dbReference type="PRINTS" id="PR01249">
    <property type="entry name" value="RIBOSOMALL31"/>
</dbReference>
<dbReference type="Pfam" id="PF01197">
    <property type="entry name" value="Ribosomal_L31"/>
    <property type="match status" value="1"/>
</dbReference>
<dbReference type="AlphaFoldDB" id="A0AAV3BKN5"/>
<comment type="cofactor">
    <cofactor evidence="11">
        <name>Zn(2+)</name>
        <dbReference type="ChEBI" id="CHEBI:29105"/>
    </cofactor>
    <text evidence="11">Binds 1 zinc ion per subunit.</text>
</comment>
<dbReference type="SUPFAM" id="SSF143800">
    <property type="entry name" value="L28p-like"/>
    <property type="match status" value="1"/>
</dbReference>
<evidence type="ECO:0000256" key="9">
    <source>
        <dbReference type="ARBA" id="ARBA00023274"/>
    </source>
</evidence>
<dbReference type="GO" id="GO:0019843">
    <property type="term" value="F:rRNA binding"/>
    <property type="evidence" value="ECO:0007669"/>
    <property type="project" value="UniProtKB-KW"/>
</dbReference>
<reference evidence="12 13" key="2">
    <citation type="submission" date="2010-03" db="EMBL/GenBank/DDBJ databases">
        <authorList>
            <person name="Payne S.H."/>
            <person name="Sutton G.G."/>
        </authorList>
    </citation>
    <scope>NUCLEOTIDE SEQUENCE [LARGE SCALE GENOMIC DNA]</scope>
    <source>
        <strain evidence="12 13">IP275</strain>
    </source>
</reference>
<accession>A0AAV3BKN5</accession>
<dbReference type="InterPro" id="IPR027491">
    <property type="entry name" value="Ribosomal_bL31_A"/>
</dbReference>
<dbReference type="GO" id="GO:0003735">
    <property type="term" value="F:structural constituent of ribosome"/>
    <property type="evidence" value="ECO:0007669"/>
    <property type="project" value="InterPro"/>
</dbReference>
<dbReference type="GO" id="GO:0006412">
    <property type="term" value="P:translation"/>
    <property type="evidence" value="ECO:0007669"/>
    <property type="project" value="UniProtKB-UniRule"/>
</dbReference>
<dbReference type="InterPro" id="IPR042105">
    <property type="entry name" value="Ribosomal_bL31_sf"/>
</dbReference>
<dbReference type="HAMAP" id="MF_00501">
    <property type="entry name" value="Ribosomal_bL31_1"/>
    <property type="match status" value="1"/>
</dbReference>
<keyword evidence="6 11" id="KW-0862">Zinc</keyword>
<dbReference type="InterPro" id="IPR034704">
    <property type="entry name" value="Ribosomal_bL28/bL31-like_sf"/>
</dbReference>
<feature type="binding site" evidence="11">
    <location>
        <position position="37"/>
    </location>
    <ligand>
        <name>Zn(2+)</name>
        <dbReference type="ChEBI" id="CHEBI:29105"/>
    </ligand>
</feature>
<proteinExistence type="inferred from homology"/>
<dbReference type="EMBL" id="AAOS02000002">
    <property type="protein sequence ID" value="EDR34550.1"/>
    <property type="molecule type" value="Genomic_DNA"/>
</dbReference>
<dbReference type="PANTHER" id="PTHR33280:SF6">
    <property type="entry name" value="LARGE RIBOSOMAL SUBUNIT PROTEIN BL31A"/>
    <property type="match status" value="1"/>
</dbReference>
<evidence type="ECO:0000256" key="7">
    <source>
        <dbReference type="ARBA" id="ARBA00022884"/>
    </source>
</evidence>
<dbReference type="NCBIfam" id="TIGR00105">
    <property type="entry name" value="L31"/>
    <property type="match status" value="1"/>
</dbReference>
<organism evidence="12 13">
    <name type="scientific">Yersinia pestis biovar Orientalis str. IP275</name>
    <dbReference type="NCBI Taxonomy" id="373665"/>
    <lineage>
        <taxon>Bacteria</taxon>
        <taxon>Pseudomonadati</taxon>
        <taxon>Pseudomonadota</taxon>
        <taxon>Gammaproteobacteria</taxon>
        <taxon>Enterobacterales</taxon>
        <taxon>Yersiniaceae</taxon>
        <taxon>Yersinia</taxon>
    </lineage>
</organism>